<feature type="compositionally biased region" description="Basic and acidic residues" evidence="1">
    <location>
        <begin position="78"/>
        <end position="93"/>
    </location>
</feature>
<accession>A0A5N5EV37</accession>
<feature type="region of interest" description="Disordered" evidence="1">
    <location>
        <begin position="78"/>
        <end position="107"/>
    </location>
</feature>
<reference evidence="2 3" key="3">
    <citation type="submission" date="2019-11" db="EMBL/GenBank/DDBJ databases">
        <title>A de novo genome assembly of a pear dwarfing rootstock.</title>
        <authorList>
            <person name="Wang F."/>
            <person name="Wang J."/>
            <person name="Li S."/>
            <person name="Zhang Y."/>
            <person name="Fang M."/>
            <person name="Ma L."/>
            <person name="Zhao Y."/>
            <person name="Jiang S."/>
        </authorList>
    </citation>
    <scope>NUCLEOTIDE SEQUENCE [LARGE SCALE GENOMIC DNA]</scope>
    <source>
        <strain evidence="2">S2</strain>
        <tissue evidence="2">Leaf</tissue>
    </source>
</reference>
<gene>
    <name evidence="2" type="ORF">D8674_030087</name>
</gene>
<reference evidence="2 3" key="1">
    <citation type="submission" date="2019-09" db="EMBL/GenBank/DDBJ databases">
        <authorList>
            <person name="Ou C."/>
        </authorList>
    </citation>
    <scope>NUCLEOTIDE SEQUENCE [LARGE SCALE GENOMIC DNA]</scope>
    <source>
        <strain evidence="2">S2</strain>
        <tissue evidence="2">Leaf</tissue>
    </source>
</reference>
<evidence type="ECO:0000313" key="3">
    <source>
        <dbReference type="Proteomes" id="UP000327157"/>
    </source>
</evidence>
<name>A0A5N5EV37_9ROSA</name>
<reference evidence="3" key="2">
    <citation type="submission" date="2019-10" db="EMBL/GenBank/DDBJ databases">
        <title>A de novo genome assembly of a pear dwarfing rootstock.</title>
        <authorList>
            <person name="Wang F."/>
            <person name="Wang J."/>
            <person name="Li S."/>
            <person name="Zhang Y."/>
            <person name="Fang M."/>
            <person name="Ma L."/>
            <person name="Zhao Y."/>
            <person name="Jiang S."/>
        </authorList>
    </citation>
    <scope>NUCLEOTIDE SEQUENCE [LARGE SCALE GENOMIC DNA]</scope>
</reference>
<dbReference type="AlphaFoldDB" id="A0A5N5EV37"/>
<dbReference type="EMBL" id="SMOL01000781">
    <property type="protein sequence ID" value="KAB2594637.1"/>
    <property type="molecule type" value="Genomic_DNA"/>
</dbReference>
<dbReference type="Proteomes" id="UP000327157">
    <property type="component" value="Chromosome 7"/>
</dbReference>
<comment type="caution">
    <text evidence="2">The sequence shown here is derived from an EMBL/GenBank/DDBJ whole genome shotgun (WGS) entry which is preliminary data.</text>
</comment>
<dbReference type="OrthoDB" id="1939753at2759"/>
<protein>
    <submittedName>
        <fullName evidence="2">Dentin sialophosphoprotein</fullName>
    </submittedName>
</protein>
<evidence type="ECO:0000256" key="1">
    <source>
        <dbReference type="SAM" id="MobiDB-lite"/>
    </source>
</evidence>
<organism evidence="2 3">
    <name type="scientific">Pyrus ussuriensis x Pyrus communis</name>
    <dbReference type="NCBI Taxonomy" id="2448454"/>
    <lineage>
        <taxon>Eukaryota</taxon>
        <taxon>Viridiplantae</taxon>
        <taxon>Streptophyta</taxon>
        <taxon>Embryophyta</taxon>
        <taxon>Tracheophyta</taxon>
        <taxon>Spermatophyta</taxon>
        <taxon>Magnoliopsida</taxon>
        <taxon>eudicotyledons</taxon>
        <taxon>Gunneridae</taxon>
        <taxon>Pentapetalae</taxon>
        <taxon>rosids</taxon>
        <taxon>fabids</taxon>
        <taxon>Rosales</taxon>
        <taxon>Rosaceae</taxon>
        <taxon>Amygdaloideae</taxon>
        <taxon>Maleae</taxon>
        <taxon>Pyrus</taxon>
    </lineage>
</organism>
<evidence type="ECO:0000313" key="2">
    <source>
        <dbReference type="EMBL" id="KAB2594637.1"/>
    </source>
</evidence>
<sequence>MRVCYDSFIQGCSLIETHVRGRGILDFLDGKIVSTKVVIWMEVAASQWLRKCLLKKPMCLRLRSRLLKTRLSLRTHIHNGDDSGDHDKGETEKSVISGNKSRGGSIEENLLAKPKLNMDSSSNSGSADLNVVLDRKKSVMESEIDCNDKVQLEVGGSTAL</sequence>
<proteinExistence type="predicted"/>
<keyword evidence="3" id="KW-1185">Reference proteome</keyword>